<comment type="caution">
    <text evidence="1">The sequence shown here is derived from an EMBL/GenBank/DDBJ whole genome shotgun (WGS) entry which is preliminary data.</text>
</comment>
<evidence type="ECO:0000313" key="1">
    <source>
        <dbReference type="EMBL" id="MEJ8825967.1"/>
    </source>
</evidence>
<evidence type="ECO:0000313" key="2">
    <source>
        <dbReference type="Proteomes" id="UP001363010"/>
    </source>
</evidence>
<proteinExistence type="predicted"/>
<keyword evidence="2" id="KW-1185">Reference proteome</keyword>
<reference evidence="1 2" key="1">
    <citation type="submission" date="2024-03" db="EMBL/GenBank/DDBJ databases">
        <title>Novel species of the genus Variovorax.</title>
        <authorList>
            <person name="Liu Q."/>
            <person name="Xin Y.-H."/>
        </authorList>
    </citation>
    <scope>NUCLEOTIDE SEQUENCE [LARGE SCALE GENOMIC DNA]</scope>
    <source>
        <strain evidence="1 2">KACC 18501</strain>
    </source>
</reference>
<dbReference type="EMBL" id="JBBKZV010000027">
    <property type="protein sequence ID" value="MEJ8825967.1"/>
    <property type="molecule type" value="Genomic_DNA"/>
</dbReference>
<gene>
    <name evidence="1" type="ORF">WKW80_28740</name>
</gene>
<protein>
    <submittedName>
        <fullName evidence="1">Uncharacterized protein</fullName>
    </submittedName>
</protein>
<dbReference type="RefSeq" id="WP_340366999.1">
    <property type="nucleotide sequence ID" value="NZ_JBBKZV010000027.1"/>
</dbReference>
<accession>A0ABU8W9A9</accession>
<dbReference type="Proteomes" id="UP001363010">
    <property type="component" value="Unassembled WGS sequence"/>
</dbReference>
<name>A0ABU8W9A9_9BURK</name>
<sequence>MAVTFDACSRFNRCMRFGILPRAVMQVYLSEGVLTACELTHAWAMSTVTRKARFVFGDGPRANAMDELASWIAEAPARRSIIWNVGPIEAMYFMLPWSPANIDHAFRDAYARERFEQLYLSEASRYQFCFAGPCDGGGQLVSCISNELYAELVMHTERMGCKLAGIEPSIPAEWDRFSDVVQAKERALGVLD</sequence>
<organism evidence="1 2">
    <name type="scientific">Variovorax humicola</name>
    <dbReference type="NCBI Taxonomy" id="1769758"/>
    <lineage>
        <taxon>Bacteria</taxon>
        <taxon>Pseudomonadati</taxon>
        <taxon>Pseudomonadota</taxon>
        <taxon>Betaproteobacteria</taxon>
        <taxon>Burkholderiales</taxon>
        <taxon>Comamonadaceae</taxon>
        <taxon>Variovorax</taxon>
    </lineage>
</organism>